<keyword evidence="1" id="KW-0808">Transferase</keyword>
<protein>
    <submittedName>
        <fullName evidence="1">Phosphotransferase</fullName>
    </submittedName>
</protein>
<evidence type="ECO:0000313" key="1">
    <source>
        <dbReference type="EMBL" id="PPT75097.1"/>
    </source>
</evidence>
<dbReference type="SUPFAM" id="SSF54637">
    <property type="entry name" value="Thioesterase/thiol ester dehydrase-isomerase"/>
    <property type="match status" value="1"/>
</dbReference>
<organism evidence="1 2">
    <name type="scientific">Xanthomonas arboricola pv. populi</name>
    <dbReference type="NCBI Taxonomy" id="487823"/>
    <lineage>
        <taxon>Bacteria</taxon>
        <taxon>Pseudomonadati</taxon>
        <taxon>Pseudomonadota</taxon>
        <taxon>Gammaproteobacteria</taxon>
        <taxon>Lysobacterales</taxon>
        <taxon>Lysobacteraceae</taxon>
        <taxon>Xanthomonas</taxon>
    </lineage>
</organism>
<dbReference type="GO" id="GO:0016740">
    <property type="term" value="F:transferase activity"/>
    <property type="evidence" value="ECO:0007669"/>
    <property type="project" value="UniProtKB-KW"/>
</dbReference>
<dbReference type="InterPro" id="IPR016776">
    <property type="entry name" value="ApeP-like_dehydratase"/>
</dbReference>
<comment type="caution">
    <text evidence="1">The sequence shown here is derived from an EMBL/GenBank/DDBJ whole genome shotgun (WGS) entry which is preliminary data.</text>
</comment>
<dbReference type="Pfam" id="PF22817">
    <property type="entry name" value="ApeP-like"/>
    <property type="match status" value="1"/>
</dbReference>
<accession>A0A2S6Z2G1</accession>
<dbReference type="AlphaFoldDB" id="A0A2S6Z2G1"/>
<dbReference type="Proteomes" id="UP000238270">
    <property type="component" value="Unassembled WGS sequence"/>
</dbReference>
<dbReference type="RefSeq" id="WP_104598584.1">
    <property type="nucleotide sequence ID" value="NZ_MIGV01000018.1"/>
</dbReference>
<name>A0A2S6Z2G1_9XANT</name>
<proteinExistence type="predicted"/>
<reference evidence="1 2" key="1">
    <citation type="submission" date="2016-08" db="EMBL/GenBank/DDBJ databases">
        <title>Evolution of the type three secretion system and type three effector repertoires in Xanthomonas.</title>
        <authorList>
            <person name="Merda D."/>
            <person name="Briand M."/>
            <person name="Bosis E."/>
            <person name="Rousseau C."/>
            <person name="Portier P."/>
            <person name="Jacques M.-A."/>
            <person name="Fischer-Le Saux M."/>
        </authorList>
    </citation>
    <scope>NUCLEOTIDE SEQUENCE [LARGE SCALE GENOMIC DNA]</scope>
    <source>
        <strain evidence="1 2">CFBP 3122</strain>
    </source>
</reference>
<dbReference type="EMBL" id="MIGV01000018">
    <property type="protein sequence ID" value="PPT75097.1"/>
    <property type="molecule type" value="Genomic_DNA"/>
</dbReference>
<evidence type="ECO:0000313" key="2">
    <source>
        <dbReference type="Proteomes" id="UP000238270"/>
    </source>
</evidence>
<sequence length="149" mass="16112">MQGHEAIAALIPHQGSMCLWEAVLEWDAQRIVLRSDAHRSDTHPLRSNGRLRALHLCEYGAQAMAVHGGLLGRESGKPVRPGMLVALRAVDLHVAYLDDLPDAIVCEAQVLLQGEDSQQYSFRLSHGAQLLAEGRATVMLGAAQATEAS</sequence>
<gene>
    <name evidence="1" type="ORF">XaplCFBP3122_14380</name>
</gene>
<dbReference type="Gene3D" id="3.10.129.10">
    <property type="entry name" value="Hotdog Thioesterase"/>
    <property type="match status" value="1"/>
</dbReference>
<dbReference type="InterPro" id="IPR029069">
    <property type="entry name" value="HotDog_dom_sf"/>
</dbReference>